<dbReference type="GO" id="GO:0032787">
    <property type="term" value="P:monocarboxylic acid metabolic process"/>
    <property type="evidence" value="ECO:0007669"/>
    <property type="project" value="UniProtKB-ARBA"/>
</dbReference>
<evidence type="ECO:0008006" key="4">
    <source>
        <dbReference type="Google" id="ProtNLM"/>
    </source>
</evidence>
<dbReference type="PANTHER" id="PTHR42879">
    <property type="entry name" value="3-OXOACYL-(ACYL-CARRIER-PROTEIN) REDUCTASE"/>
    <property type="match status" value="1"/>
</dbReference>
<name>A0A0X8JQT6_9BACT</name>
<dbReference type="Gene3D" id="3.40.50.720">
    <property type="entry name" value="NAD(P)-binding Rossmann-like Domain"/>
    <property type="match status" value="1"/>
</dbReference>
<dbReference type="AlphaFoldDB" id="A0A0X8JQT6"/>
<evidence type="ECO:0000313" key="3">
    <source>
        <dbReference type="Proteomes" id="UP000063964"/>
    </source>
</evidence>
<dbReference type="EMBL" id="CP014230">
    <property type="protein sequence ID" value="AMD93188.1"/>
    <property type="molecule type" value="Genomic_DNA"/>
</dbReference>
<evidence type="ECO:0000313" key="2">
    <source>
        <dbReference type="EMBL" id="AMD93188.1"/>
    </source>
</evidence>
<dbReference type="Pfam" id="PF00106">
    <property type="entry name" value="adh_short"/>
    <property type="match status" value="1"/>
</dbReference>
<dbReference type="InterPro" id="IPR036291">
    <property type="entry name" value="NAD(P)-bd_dom_sf"/>
</dbReference>
<dbReference type="PANTHER" id="PTHR42879:SF2">
    <property type="entry name" value="3-OXOACYL-[ACYL-CARRIER-PROTEIN] REDUCTASE FABG"/>
    <property type="match status" value="1"/>
</dbReference>
<dbReference type="InterPro" id="IPR002347">
    <property type="entry name" value="SDR_fam"/>
</dbReference>
<dbReference type="Proteomes" id="UP000063964">
    <property type="component" value="Chromosome"/>
</dbReference>
<dbReference type="SUPFAM" id="SSF51735">
    <property type="entry name" value="NAD(P)-binding Rossmann-fold domains"/>
    <property type="match status" value="1"/>
</dbReference>
<protein>
    <recommendedName>
        <fullName evidence="4">Short-chain dehydrogenase</fullName>
    </recommendedName>
</protein>
<keyword evidence="3" id="KW-1185">Reference proteome</keyword>
<comment type="similarity">
    <text evidence="1">Belongs to the short-chain dehydrogenases/reductases (SDR) family.</text>
</comment>
<dbReference type="STRING" id="888061.AXF15_08795"/>
<gene>
    <name evidence="2" type="ORF">AXF15_08795</name>
</gene>
<proteinExistence type="inferred from homology"/>
<organism evidence="2 3">
    <name type="scientific">Desulfomicrobium orale DSM 12838</name>
    <dbReference type="NCBI Taxonomy" id="888061"/>
    <lineage>
        <taxon>Bacteria</taxon>
        <taxon>Pseudomonadati</taxon>
        <taxon>Thermodesulfobacteriota</taxon>
        <taxon>Desulfovibrionia</taxon>
        <taxon>Desulfovibrionales</taxon>
        <taxon>Desulfomicrobiaceae</taxon>
        <taxon>Desulfomicrobium</taxon>
    </lineage>
</organism>
<reference evidence="3" key="1">
    <citation type="submission" date="2016-02" db="EMBL/GenBank/DDBJ databases">
        <authorList>
            <person name="Holder M.E."/>
            <person name="Ajami N.J."/>
            <person name="Petrosino J.F."/>
        </authorList>
    </citation>
    <scope>NUCLEOTIDE SEQUENCE [LARGE SCALE GENOMIC DNA]</scope>
    <source>
        <strain evidence="3">DSM 12838</strain>
    </source>
</reference>
<accession>A0A0X8JQT6</accession>
<dbReference type="RefSeq" id="WP_066606184.1">
    <property type="nucleotide sequence ID" value="NZ_CP014230.1"/>
</dbReference>
<evidence type="ECO:0000256" key="1">
    <source>
        <dbReference type="ARBA" id="ARBA00006484"/>
    </source>
</evidence>
<dbReference type="KEGG" id="doa:AXF15_08795"/>
<dbReference type="OrthoDB" id="5415525at2"/>
<dbReference type="InterPro" id="IPR020904">
    <property type="entry name" value="Sc_DH/Rdtase_CS"/>
</dbReference>
<dbReference type="PROSITE" id="PS00061">
    <property type="entry name" value="ADH_SHORT"/>
    <property type="match status" value="1"/>
</dbReference>
<dbReference type="PRINTS" id="PR00081">
    <property type="entry name" value="GDHRDH"/>
</dbReference>
<dbReference type="InterPro" id="IPR050259">
    <property type="entry name" value="SDR"/>
</dbReference>
<dbReference type="PROSITE" id="PS51257">
    <property type="entry name" value="PROKAR_LIPOPROTEIN"/>
    <property type="match status" value="1"/>
</dbReference>
<sequence>MRLSFSGNTVLVLGGGCRLGLELVGLLREEGLRPVATYATEGGKAALTGRFPDVERICLDLGEPDMKRYLETLPLPDAGYLVDLAQARHENLLAAEDEARAGAYFQAHVAGRFALLKSVTRIMLARRFGRLIHVSSTAAGLPAPGQGLYSASKNAAEALYRTLGLELSGRGVTSLSLRLGLMDAGRGAEFLASGGGRNLPVVAVEQAAATIFFLLSDQALSLTCTTVTMDGGLTARKY</sequence>